<feature type="domain" description="C2H2-type" evidence="2">
    <location>
        <begin position="300"/>
        <end position="322"/>
    </location>
</feature>
<evidence type="ECO:0000313" key="4">
    <source>
        <dbReference type="Proteomes" id="UP000191285"/>
    </source>
</evidence>
<feature type="compositionally biased region" description="Polar residues" evidence="1">
    <location>
        <begin position="500"/>
        <end position="517"/>
    </location>
</feature>
<dbReference type="OrthoDB" id="5399138at2759"/>
<evidence type="ECO:0000313" key="3">
    <source>
        <dbReference type="EMBL" id="OQE30078.1"/>
    </source>
</evidence>
<dbReference type="PROSITE" id="PS00028">
    <property type="entry name" value="ZINC_FINGER_C2H2_1"/>
    <property type="match status" value="1"/>
</dbReference>
<accession>A0A1V6TUL2</accession>
<keyword evidence="4" id="KW-1185">Reference proteome</keyword>
<protein>
    <recommendedName>
        <fullName evidence="2">C2H2-type domain-containing protein</fullName>
    </recommendedName>
</protein>
<evidence type="ECO:0000259" key="2">
    <source>
        <dbReference type="PROSITE" id="PS00028"/>
    </source>
</evidence>
<feature type="compositionally biased region" description="Low complexity" evidence="1">
    <location>
        <begin position="251"/>
        <end position="276"/>
    </location>
</feature>
<name>A0A1V6TUL2_9EURO</name>
<dbReference type="AlphaFoldDB" id="A0A1V6TUL2"/>
<feature type="region of interest" description="Disordered" evidence="1">
    <location>
        <begin position="191"/>
        <end position="215"/>
    </location>
</feature>
<organism evidence="3 4">
    <name type="scientific">Penicillium steckii</name>
    <dbReference type="NCBI Taxonomy" id="303698"/>
    <lineage>
        <taxon>Eukaryota</taxon>
        <taxon>Fungi</taxon>
        <taxon>Dikarya</taxon>
        <taxon>Ascomycota</taxon>
        <taxon>Pezizomycotina</taxon>
        <taxon>Eurotiomycetes</taxon>
        <taxon>Eurotiomycetidae</taxon>
        <taxon>Eurotiales</taxon>
        <taxon>Aspergillaceae</taxon>
        <taxon>Penicillium</taxon>
    </lineage>
</organism>
<feature type="region of interest" description="Disordered" evidence="1">
    <location>
        <begin position="227"/>
        <end position="294"/>
    </location>
</feature>
<sequence length="607" mass="68169">MATGHESLDPNIFDINETGLQHESSDPMTHSIGVAPDELNAESNIMLFGQDLEQLGPTESHGNYHIPENMPFDSGEYSKVDMPGSSLLFEDDSDIMNSPLAAIHSEQPQSWTQHGSLPTTMATGNLPESPSSSLFHSDAYTSMMTSRPDTLSMEDINIQGYPFHLPVPPSGLPRRRSRYFVSRSDGKVISSKNMNLSGLDPMQRWQESPPEDEPSSVAAIMSAMAEKPMTEDGHNQHSRRRKKNSYRYHRSISTTSRESSASSTDSAWSSAGSSSRAHNRRSSGRPAKSTSNSSKPRIFCCTFCCDSFGTKYEWVRHEKSLHLNLETWYCAPLGPSVFSPILGKEQCAFCDTLQPSQEHLSSHNYESCQNLSKELRSFHRKDHLVQHLRHVHYVQDLPTIDDWKVEMKNITSRCGFCELDLDNWDDRASHLAKHFRQGSTMKDWEGDHGFSPAITARLKNAYPPYLLGWEAGSLIPFSATSVNTRDQYEQLMTRAKAPDENQSADPTSPEPQSADQTKPQLANFLDIFVRHLGSYAREQMRQGVIPTDEMFQKEARKVVFDSEDAWDQTIADSPAWLSSFRRLHCESNDNREEIADPAGPAEPADSV</sequence>
<dbReference type="STRING" id="303698.A0A1V6TUL2"/>
<evidence type="ECO:0000256" key="1">
    <source>
        <dbReference type="SAM" id="MobiDB-lite"/>
    </source>
</evidence>
<gene>
    <name evidence="3" type="ORF">PENSTE_c002G05502</name>
</gene>
<feature type="region of interest" description="Disordered" evidence="1">
    <location>
        <begin position="588"/>
        <end position="607"/>
    </location>
</feature>
<comment type="caution">
    <text evidence="3">The sequence shown here is derived from an EMBL/GenBank/DDBJ whole genome shotgun (WGS) entry which is preliminary data.</text>
</comment>
<dbReference type="InterPro" id="IPR013087">
    <property type="entry name" value="Znf_C2H2_type"/>
</dbReference>
<reference evidence="4" key="1">
    <citation type="journal article" date="2017" name="Nat. Microbiol.">
        <title>Global analysis of biosynthetic gene clusters reveals vast potential of secondary metabolite production in Penicillium species.</title>
        <authorList>
            <person name="Nielsen J.C."/>
            <person name="Grijseels S."/>
            <person name="Prigent S."/>
            <person name="Ji B."/>
            <person name="Dainat J."/>
            <person name="Nielsen K.F."/>
            <person name="Frisvad J.C."/>
            <person name="Workman M."/>
            <person name="Nielsen J."/>
        </authorList>
    </citation>
    <scope>NUCLEOTIDE SEQUENCE [LARGE SCALE GENOMIC DNA]</scope>
    <source>
        <strain evidence="4">IBT 24891</strain>
    </source>
</reference>
<dbReference type="Proteomes" id="UP000191285">
    <property type="component" value="Unassembled WGS sequence"/>
</dbReference>
<dbReference type="SMART" id="SM00355">
    <property type="entry name" value="ZnF_C2H2"/>
    <property type="match status" value="3"/>
</dbReference>
<feature type="compositionally biased region" description="Basic residues" evidence="1">
    <location>
        <begin position="236"/>
        <end position="250"/>
    </location>
</feature>
<proteinExistence type="predicted"/>
<feature type="region of interest" description="Disordered" evidence="1">
    <location>
        <begin position="494"/>
        <end position="517"/>
    </location>
</feature>
<dbReference type="EMBL" id="MLKD01000002">
    <property type="protein sequence ID" value="OQE30078.1"/>
    <property type="molecule type" value="Genomic_DNA"/>
</dbReference>
<feature type="region of interest" description="Disordered" evidence="1">
    <location>
        <begin position="110"/>
        <end position="132"/>
    </location>
</feature>